<dbReference type="PANTHER" id="PTHR30272:SF1">
    <property type="entry name" value="3-HYDROXYACYL-[ACYL-CARRIER-PROTEIN] DEHYDRATASE"/>
    <property type="match status" value="1"/>
</dbReference>
<evidence type="ECO:0000256" key="2">
    <source>
        <dbReference type="ARBA" id="ARBA00023239"/>
    </source>
</evidence>
<organism evidence="4 5">
    <name type="scientific">Tengunoibacter tsumagoiensis</name>
    <dbReference type="NCBI Taxonomy" id="2014871"/>
    <lineage>
        <taxon>Bacteria</taxon>
        <taxon>Bacillati</taxon>
        <taxon>Chloroflexota</taxon>
        <taxon>Ktedonobacteria</taxon>
        <taxon>Ktedonobacterales</taxon>
        <taxon>Dictyobacteraceae</taxon>
        <taxon>Tengunoibacter</taxon>
    </lineage>
</organism>
<evidence type="ECO:0000259" key="3">
    <source>
        <dbReference type="Pfam" id="PF22818"/>
    </source>
</evidence>
<dbReference type="GO" id="GO:0016829">
    <property type="term" value="F:lyase activity"/>
    <property type="evidence" value="ECO:0007669"/>
    <property type="project" value="UniProtKB-KW"/>
</dbReference>
<dbReference type="InterPro" id="IPR029069">
    <property type="entry name" value="HotDog_dom_sf"/>
</dbReference>
<sequence length="126" mass="14497">MRYWFTYDQILAIEPGVSAKAACNIPNTLSLFTSHFPRFPILPGVLLLDSLVHVGIHLLEIQTEQQWRLHRVKQVSFRHFVQPGDQLQLEVEVKQIEPMRAHLSGKVFAGGKCMATVRHIHLEVYQ</sequence>
<name>A0A402A703_9CHLR</name>
<dbReference type="OrthoDB" id="9772788at2"/>
<evidence type="ECO:0000313" key="5">
    <source>
        <dbReference type="Proteomes" id="UP000287352"/>
    </source>
</evidence>
<protein>
    <recommendedName>
        <fullName evidence="3">ApeI dehydratase-like domain-containing protein</fullName>
    </recommendedName>
</protein>
<proteinExistence type="inferred from homology"/>
<accession>A0A402A703</accession>
<dbReference type="Pfam" id="PF22818">
    <property type="entry name" value="ApeI-like"/>
    <property type="match status" value="1"/>
</dbReference>
<evidence type="ECO:0000256" key="1">
    <source>
        <dbReference type="ARBA" id="ARBA00009174"/>
    </source>
</evidence>
<dbReference type="PANTHER" id="PTHR30272">
    <property type="entry name" value="3-HYDROXYACYL-[ACYL-CARRIER-PROTEIN] DEHYDRATASE"/>
    <property type="match status" value="1"/>
</dbReference>
<dbReference type="RefSeq" id="WP_126582446.1">
    <property type="nucleotide sequence ID" value="NZ_BIFR01000002.1"/>
</dbReference>
<feature type="domain" description="ApeI dehydratase-like" evidence="3">
    <location>
        <begin position="18"/>
        <end position="96"/>
    </location>
</feature>
<dbReference type="InterPro" id="IPR054545">
    <property type="entry name" value="ApeI-like"/>
</dbReference>
<evidence type="ECO:0000313" key="4">
    <source>
        <dbReference type="EMBL" id="GCE14920.1"/>
    </source>
</evidence>
<comment type="similarity">
    <text evidence="1">Belongs to the thioester dehydratase family. FabZ subfamily.</text>
</comment>
<gene>
    <name evidence="4" type="ORF">KTT_47790</name>
</gene>
<dbReference type="SUPFAM" id="SSF54637">
    <property type="entry name" value="Thioesterase/thiol ester dehydrase-isomerase"/>
    <property type="match status" value="1"/>
</dbReference>
<dbReference type="Proteomes" id="UP000287352">
    <property type="component" value="Unassembled WGS sequence"/>
</dbReference>
<dbReference type="InterPro" id="IPR013114">
    <property type="entry name" value="FabA_FabZ"/>
</dbReference>
<keyword evidence="5" id="KW-1185">Reference proteome</keyword>
<reference evidence="5" key="1">
    <citation type="submission" date="2018-12" db="EMBL/GenBank/DDBJ databases">
        <title>Tengunoibacter tsumagoiensis gen. nov., sp. nov., Dictyobacter kobayashii sp. nov., D. alpinus sp. nov., and D. joshuensis sp. nov. and description of Dictyobacteraceae fam. nov. within the order Ktedonobacterales isolated from Tengu-no-mugimeshi.</title>
        <authorList>
            <person name="Wang C.M."/>
            <person name="Zheng Y."/>
            <person name="Sakai Y."/>
            <person name="Toyoda A."/>
            <person name="Minakuchi Y."/>
            <person name="Abe K."/>
            <person name="Yokota A."/>
            <person name="Yabe S."/>
        </authorList>
    </citation>
    <scope>NUCLEOTIDE SEQUENCE [LARGE SCALE GENOMIC DNA]</scope>
    <source>
        <strain evidence="5">Uno3</strain>
    </source>
</reference>
<dbReference type="Gene3D" id="3.10.129.10">
    <property type="entry name" value="Hotdog Thioesterase"/>
    <property type="match status" value="1"/>
</dbReference>
<dbReference type="EMBL" id="BIFR01000002">
    <property type="protein sequence ID" value="GCE14920.1"/>
    <property type="molecule type" value="Genomic_DNA"/>
</dbReference>
<comment type="caution">
    <text evidence="4">The sequence shown here is derived from an EMBL/GenBank/DDBJ whole genome shotgun (WGS) entry which is preliminary data.</text>
</comment>
<dbReference type="AlphaFoldDB" id="A0A402A703"/>
<keyword evidence="2" id="KW-0456">Lyase</keyword>